<keyword evidence="13" id="KW-1185">Reference proteome</keyword>
<keyword evidence="7" id="KW-0786">Thiamine pyrophosphate</keyword>
<evidence type="ECO:0000259" key="10">
    <source>
        <dbReference type="Pfam" id="PF02775"/>
    </source>
</evidence>
<keyword evidence="5" id="KW-0560">Oxidoreductase</keyword>
<feature type="region of interest" description="Disordered" evidence="8">
    <location>
        <begin position="399"/>
        <end position="433"/>
    </location>
</feature>
<keyword evidence="4 12" id="KW-0223">Dioxygenase</keyword>
<dbReference type="AlphaFoldDB" id="M1W8F7"/>
<dbReference type="InterPro" id="IPR051323">
    <property type="entry name" value="AtsK-like"/>
</dbReference>
<evidence type="ECO:0000256" key="1">
    <source>
        <dbReference type="ARBA" id="ARBA00001954"/>
    </source>
</evidence>
<evidence type="ECO:0000259" key="9">
    <source>
        <dbReference type="Pfam" id="PF02668"/>
    </source>
</evidence>
<proteinExistence type="inferred from homology"/>
<feature type="domain" description="Thiamine pyrophosphate enzyme N-terminal TPP-binding" evidence="11">
    <location>
        <begin position="12"/>
        <end position="111"/>
    </location>
</feature>
<gene>
    <name evidence="12" type="ORF">CPUR_05710</name>
</gene>
<comment type="similarity">
    <text evidence="2">Belongs to the TfdA dioxygenase family.</text>
</comment>
<dbReference type="Pfam" id="PF02668">
    <property type="entry name" value="TauD"/>
    <property type="match status" value="1"/>
</dbReference>
<dbReference type="GO" id="GO:0005737">
    <property type="term" value="C:cytoplasm"/>
    <property type="evidence" value="ECO:0007669"/>
    <property type="project" value="TreeGrafter"/>
</dbReference>
<evidence type="ECO:0000256" key="8">
    <source>
        <dbReference type="SAM" id="MobiDB-lite"/>
    </source>
</evidence>
<dbReference type="eggNOG" id="ENOG502QT05">
    <property type="taxonomic scope" value="Eukaryota"/>
</dbReference>
<dbReference type="EMBL" id="CAGA01000035">
    <property type="protein sequence ID" value="CCE31855.1"/>
    <property type="molecule type" value="Genomic_DNA"/>
</dbReference>
<evidence type="ECO:0000256" key="4">
    <source>
        <dbReference type="ARBA" id="ARBA00022964"/>
    </source>
</evidence>
<dbReference type="HOGENOM" id="CLU_370042_0_0_1"/>
<dbReference type="PANTHER" id="PTHR30468:SF1">
    <property type="entry name" value="ALPHA-KETOGLUTARATE-DEPENDENT SULFONATE DIOXYGENASE"/>
    <property type="match status" value="1"/>
</dbReference>
<evidence type="ECO:0000259" key="11">
    <source>
        <dbReference type="Pfam" id="PF02776"/>
    </source>
</evidence>
<protein>
    <submittedName>
        <fullName evidence="12">Related to E.coli dioxygenase</fullName>
    </submittedName>
</protein>
<evidence type="ECO:0000313" key="12">
    <source>
        <dbReference type="EMBL" id="CCE31855.1"/>
    </source>
</evidence>
<accession>M1W8F7</accession>
<dbReference type="GO" id="GO:0030976">
    <property type="term" value="F:thiamine pyrophosphate binding"/>
    <property type="evidence" value="ECO:0007669"/>
    <property type="project" value="InterPro"/>
</dbReference>
<dbReference type="Pfam" id="PF02775">
    <property type="entry name" value="TPP_enzyme_C"/>
    <property type="match status" value="1"/>
</dbReference>
<keyword evidence="6" id="KW-0408">Iron</keyword>
<dbReference type="SUPFAM" id="SSF51197">
    <property type="entry name" value="Clavaminate synthase-like"/>
    <property type="match status" value="1"/>
</dbReference>
<sequence length="752" mass="82686">MPFDPKRFDQVALRPNGIDTAFGVPDTNLSGLLTFLSATKPVSKHIVTANEGAAVALAAGYYLSTGNIAMVYMQNSGLANALSPLQSIAAKEVFGIPMLLLIGWRGKSAEEEELQDAAVGPRLLGNLETNGIPYQEIPTCIHRAREAIARLLGRSVQEKTPVALIAPRDTFAEYEVDETPEFTSSIKVSYPGITEWISWSPSHLPLSRKDAIRCIMGQMAAQDLSVSSLGGNTREYYMLCKEMNRPINRNFFCLGAMGHAYALSYGVSMGFSSGRIFCIDGDGSFLMHAGNNVLLAGTAPSNLIHIVIYNGVHASTGNHPVAIRRENLVALARGLPYEQKFFVDDAEGLENACKCAKGSTLVIVAVNRLLQKDLPAPSESPHELKNVFMRSLLYMSSSITPRPQCPQPRPSESSNTARSTDEGMTAEVDKATKVNLGIPSEHEPRAEADYDEVHGTEDYPPCLYPQYLPVWESPQAKYGPLEPFNYAERALAADSTFRELLPSGSELRNLTATLGAEVSVFHNQDFPKLPIGQIVDYCRYFGRLFLHSHSGFPKGHPEIHIVHSRAGNTLSPEFFAMHTHSMAWHSDNSFDVQPPGVTFLYALEVPPEGGDTIFADTECAYDRLSPAFRNLLDGLHAVHTSRDQAARAVAGGGYVRREPVDTTHPVVRTNPRTGRKALFVNPQYTRRIVGLKTEESDMLLRFLFDHIANSQDLQCRVRWGNGTVVVFDVGIFSLLSPVSICCRFPSFKNGYD</sequence>
<evidence type="ECO:0000313" key="13">
    <source>
        <dbReference type="Proteomes" id="UP000016801"/>
    </source>
</evidence>
<comment type="cofactor">
    <cofactor evidence="1">
        <name>Fe(2+)</name>
        <dbReference type="ChEBI" id="CHEBI:29033"/>
    </cofactor>
</comment>
<name>M1W8F7_CLAP2</name>
<dbReference type="InterPro" id="IPR011766">
    <property type="entry name" value="TPP_enzyme_TPP-bd"/>
</dbReference>
<dbReference type="Proteomes" id="UP000016801">
    <property type="component" value="Unassembled WGS sequence"/>
</dbReference>
<dbReference type="OrthoDB" id="16262at2759"/>
<dbReference type="InterPro" id="IPR003819">
    <property type="entry name" value="TauD/TfdA-like"/>
</dbReference>
<evidence type="ECO:0000256" key="5">
    <source>
        <dbReference type="ARBA" id="ARBA00023002"/>
    </source>
</evidence>
<evidence type="ECO:0000256" key="2">
    <source>
        <dbReference type="ARBA" id="ARBA00005896"/>
    </source>
</evidence>
<keyword evidence="3" id="KW-0479">Metal-binding</keyword>
<evidence type="ECO:0000256" key="7">
    <source>
        <dbReference type="ARBA" id="ARBA00023052"/>
    </source>
</evidence>
<dbReference type="GO" id="GO:0016706">
    <property type="term" value="F:2-oxoglutarate-dependent dioxygenase activity"/>
    <property type="evidence" value="ECO:0007669"/>
    <property type="project" value="TreeGrafter"/>
</dbReference>
<dbReference type="PANTHER" id="PTHR30468">
    <property type="entry name" value="ALPHA-KETOGLUTARATE-DEPENDENT SULFONATE DIOXYGENASE"/>
    <property type="match status" value="1"/>
</dbReference>
<dbReference type="CDD" id="cd07035">
    <property type="entry name" value="TPP_PYR_POX_like"/>
    <property type="match status" value="1"/>
</dbReference>
<dbReference type="GO" id="GO:0046872">
    <property type="term" value="F:metal ion binding"/>
    <property type="evidence" value="ECO:0007669"/>
    <property type="project" value="UniProtKB-KW"/>
</dbReference>
<feature type="domain" description="Thiamine pyrophosphate enzyme TPP-binding" evidence="10">
    <location>
        <begin position="237"/>
        <end position="323"/>
    </location>
</feature>
<reference evidence="12 13" key="1">
    <citation type="journal article" date="2013" name="PLoS Genet.">
        <title>Plant-symbiotic fungi as chemical engineers: Multi-genome analysis of the Clavicipitaceae reveals dynamics of alkaloid loci.</title>
        <authorList>
            <person name="Schardl C.L."/>
            <person name="Young C.A."/>
            <person name="Hesse U."/>
            <person name="Amyotte S.G."/>
            <person name="Andreeva K."/>
            <person name="Calie P.J."/>
            <person name="Fleetwood D.J."/>
            <person name="Haws D.C."/>
            <person name="Moore N."/>
            <person name="Oeser B."/>
            <person name="Panaccione D.G."/>
            <person name="Schweri K.K."/>
            <person name="Voisey C.R."/>
            <person name="Farman M.L."/>
            <person name="Jaromczyk J.W."/>
            <person name="Roe B.A."/>
            <person name="O'Sullivan D.M."/>
            <person name="Scott B."/>
            <person name="Tudzynski P."/>
            <person name="An Z."/>
            <person name="Arnaoudova E.G."/>
            <person name="Bullock C.T."/>
            <person name="Charlton N.D."/>
            <person name="Chen L."/>
            <person name="Cox M."/>
            <person name="Dinkins R.D."/>
            <person name="Florea S."/>
            <person name="Glenn A.E."/>
            <person name="Gordon A."/>
            <person name="Gueldener U."/>
            <person name="Harris D.R."/>
            <person name="Hollin W."/>
            <person name="Jaromczyk J."/>
            <person name="Johnson R.D."/>
            <person name="Khan A.K."/>
            <person name="Leistner E."/>
            <person name="Leuchtmann A."/>
            <person name="Li C."/>
            <person name="Liu J."/>
            <person name="Liu J."/>
            <person name="Liu M."/>
            <person name="Mace W."/>
            <person name="Machado C."/>
            <person name="Nagabhyru P."/>
            <person name="Pan J."/>
            <person name="Schmid J."/>
            <person name="Sugawara K."/>
            <person name="Steiner U."/>
            <person name="Takach J.E."/>
            <person name="Tanaka E."/>
            <person name="Webb J.S."/>
            <person name="Wilson E.V."/>
            <person name="Wiseman J.L."/>
            <person name="Yoshida R."/>
            <person name="Zeng Z."/>
        </authorList>
    </citation>
    <scope>NUCLEOTIDE SEQUENCE [LARGE SCALE GENOMIC DNA]</scope>
    <source>
        <strain evidence="12 13">20.1</strain>
    </source>
</reference>
<dbReference type="SUPFAM" id="SSF52518">
    <property type="entry name" value="Thiamin diphosphate-binding fold (THDP-binding)"/>
    <property type="match status" value="2"/>
</dbReference>
<dbReference type="Gene3D" id="3.60.130.10">
    <property type="entry name" value="Clavaminate synthase-like"/>
    <property type="match status" value="1"/>
</dbReference>
<dbReference type="VEuPathDB" id="FungiDB:CPUR_05710"/>
<evidence type="ECO:0000256" key="6">
    <source>
        <dbReference type="ARBA" id="ARBA00023004"/>
    </source>
</evidence>
<evidence type="ECO:0000256" key="3">
    <source>
        <dbReference type="ARBA" id="ARBA00022723"/>
    </source>
</evidence>
<dbReference type="InterPro" id="IPR029061">
    <property type="entry name" value="THDP-binding"/>
</dbReference>
<feature type="domain" description="TauD/TfdA-like" evidence="9">
    <location>
        <begin position="510"/>
        <end position="728"/>
    </location>
</feature>
<dbReference type="Pfam" id="PF02776">
    <property type="entry name" value="TPP_enzyme_N"/>
    <property type="match status" value="1"/>
</dbReference>
<dbReference type="InterPro" id="IPR012001">
    <property type="entry name" value="Thiamin_PyroP_enz_TPP-bd_dom"/>
</dbReference>
<dbReference type="Gene3D" id="3.40.50.970">
    <property type="match status" value="2"/>
</dbReference>
<comment type="caution">
    <text evidence="12">The sequence shown here is derived from an EMBL/GenBank/DDBJ whole genome shotgun (WGS) entry which is preliminary data.</text>
</comment>
<dbReference type="STRING" id="1111077.M1W8F7"/>
<organism evidence="12 13">
    <name type="scientific">Claviceps purpurea (strain 20.1)</name>
    <name type="common">Ergot fungus</name>
    <name type="synonym">Sphacelia segetum</name>
    <dbReference type="NCBI Taxonomy" id="1111077"/>
    <lineage>
        <taxon>Eukaryota</taxon>
        <taxon>Fungi</taxon>
        <taxon>Dikarya</taxon>
        <taxon>Ascomycota</taxon>
        <taxon>Pezizomycotina</taxon>
        <taxon>Sordariomycetes</taxon>
        <taxon>Hypocreomycetidae</taxon>
        <taxon>Hypocreales</taxon>
        <taxon>Clavicipitaceae</taxon>
        <taxon>Claviceps</taxon>
    </lineage>
</organism>
<dbReference type="InterPro" id="IPR042098">
    <property type="entry name" value="TauD-like_sf"/>
</dbReference>